<feature type="compositionally biased region" description="Basic and acidic residues" evidence="1">
    <location>
        <begin position="661"/>
        <end position="682"/>
    </location>
</feature>
<feature type="region of interest" description="Disordered" evidence="1">
    <location>
        <begin position="180"/>
        <end position="208"/>
    </location>
</feature>
<organism evidence="3">
    <name type="scientific">Paramoeba aestuarina</name>
    <dbReference type="NCBI Taxonomy" id="180227"/>
    <lineage>
        <taxon>Eukaryota</taxon>
        <taxon>Amoebozoa</taxon>
        <taxon>Discosea</taxon>
        <taxon>Flabellinia</taxon>
        <taxon>Dactylopodida</taxon>
        <taxon>Paramoebidae</taxon>
        <taxon>Paramoeba</taxon>
    </lineage>
</organism>
<feature type="compositionally biased region" description="Gly residues" evidence="1">
    <location>
        <begin position="506"/>
        <end position="521"/>
    </location>
</feature>
<dbReference type="EMBL" id="HBKR01028952">
    <property type="protein sequence ID" value="CAE2323318.1"/>
    <property type="molecule type" value="Transcribed_RNA"/>
</dbReference>
<name>A0A7S4P4A0_9EUKA</name>
<dbReference type="Gene3D" id="3.60.40.10">
    <property type="entry name" value="PPM-type phosphatase domain"/>
    <property type="match status" value="1"/>
</dbReference>
<feature type="compositionally biased region" description="Low complexity" evidence="1">
    <location>
        <begin position="616"/>
        <end position="655"/>
    </location>
</feature>
<dbReference type="SUPFAM" id="SSF81606">
    <property type="entry name" value="PP2C-like"/>
    <property type="match status" value="1"/>
</dbReference>
<sequence length="688" mass="75590">MEKENGERVQKLVPREDLYLHFQDIPLKNPPKGEEPLEQFIGPLPDESGVGSHPHFYGRTISTYPTNSITNQREGDPICDSFGFQAYPGGGAVLVVADGCNWGEKPREASERARDCFMRYMRARRHKLHSSREAGHYLLRAFNKAQEAIMCGKTIEDEAGTTTLLGGIVVPVDMQRLARLKKKSREKGKDAPILEPPKRGRRAKKDNTPEKQRWIFMCASVGDCRAFICNQSTRTLFDVSTVQKEANGKKEKGMSSPAPANKGEASPKKSNNDPGGRLGGYLNGLPDLRNLRVFVCELKENETVMLVSDGVYDNLDARHLGLLPQDIKGIQEYGDRWDMLPDDPKIKSLTWGWLRENFFNVVIKDKVEEGDKMLESLVETLLQHALDTTSSSREFMQQNPHKRLPKDYRTYQGKMDHTTCICYRIQSQFYELLEPLEPLESPSTSYLSLKPRKRTRYSGGTVEEETVVSHLDFSGSESDDEDFFTPTRSPSPLPISARDATESARNGGGAGGEGVGSGGGSQTLVVSNEEGKKLQGWRSGEMCVGDMAGGGREGNIFLSSSPRNQMNPSPPPPSPSQPPLTISNSDSSNFGSSSSASSFTLNSRSESAGNSFIQISTSSPQSPSSSPSSSSSSSSRESTSSLPSASASTSSLTSSLILFPEKGKKKEKKDRDRAKSERKEVGESDLSI</sequence>
<accession>A0A7S4P4A0</accession>
<protein>
    <recommendedName>
        <fullName evidence="2">PPM-type phosphatase domain-containing protein</fullName>
    </recommendedName>
</protein>
<feature type="compositionally biased region" description="Low complexity" evidence="1">
    <location>
        <begin position="583"/>
        <end position="605"/>
    </location>
</feature>
<feature type="region of interest" description="Disordered" evidence="1">
    <location>
        <begin position="544"/>
        <end position="688"/>
    </location>
</feature>
<feature type="compositionally biased region" description="Basic and acidic residues" evidence="1">
    <location>
        <begin position="187"/>
        <end position="198"/>
    </location>
</feature>
<feature type="region of interest" description="Disordered" evidence="1">
    <location>
        <begin position="472"/>
        <end position="524"/>
    </location>
</feature>
<feature type="compositionally biased region" description="Pro residues" evidence="1">
    <location>
        <begin position="568"/>
        <end position="578"/>
    </location>
</feature>
<dbReference type="AlphaFoldDB" id="A0A7S4P4A0"/>
<evidence type="ECO:0000256" key="1">
    <source>
        <dbReference type="SAM" id="MobiDB-lite"/>
    </source>
</evidence>
<dbReference type="InterPro" id="IPR036457">
    <property type="entry name" value="PPM-type-like_dom_sf"/>
</dbReference>
<dbReference type="SMART" id="SM00332">
    <property type="entry name" value="PP2Cc"/>
    <property type="match status" value="1"/>
</dbReference>
<evidence type="ECO:0000259" key="2">
    <source>
        <dbReference type="SMART" id="SM00332"/>
    </source>
</evidence>
<feature type="domain" description="PPM-type phosphatase" evidence="2">
    <location>
        <begin position="55"/>
        <end position="423"/>
    </location>
</feature>
<reference evidence="3" key="1">
    <citation type="submission" date="2021-01" db="EMBL/GenBank/DDBJ databases">
        <authorList>
            <person name="Corre E."/>
            <person name="Pelletier E."/>
            <person name="Niang G."/>
            <person name="Scheremetjew M."/>
            <person name="Finn R."/>
            <person name="Kale V."/>
            <person name="Holt S."/>
            <person name="Cochrane G."/>
            <person name="Meng A."/>
            <person name="Brown T."/>
            <person name="Cohen L."/>
        </authorList>
    </citation>
    <scope>NUCLEOTIDE SEQUENCE</scope>
    <source>
        <strain evidence="3">SoJaBio B1-5/56/2</strain>
    </source>
</reference>
<dbReference type="PANTHER" id="PTHR21586:SF0">
    <property type="entry name" value="PP2C-LIKE DOMAIN-CONTAINING PROTEIN CG9801"/>
    <property type="match status" value="1"/>
</dbReference>
<evidence type="ECO:0000313" key="3">
    <source>
        <dbReference type="EMBL" id="CAE2323318.1"/>
    </source>
</evidence>
<gene>
    <name evidence="3" type="ORF">NAES01612_LOCUS18906</name>
</gene>
<proteinExistence type="predicted"/>
<dbReference type="InterPro" id="IPR001932">
    <property type="entry name" value="PPM-type_phosphatase-like_dom"/>
</dbReference>
<dbReference type="PANTHER" id="PTHR21586">
    <property type="entry name" value="TIPA"/>
    <property type="match status" value="1"/>
</dbReference>
<feature type="compositionally biased region" description="Polar residues" evidence="1">
    <location>
        <begin position="606"/>
        <end position="615"/>
    </location>
</feature>
<feature type="region of interest" description="Disordered" evidence="1">
    <location>
        <begin position="245"/>
        <end position="278"/>
    </location>
</feature>
<dbReference type="InterPro" id="IPR053287">
    <property type="entry name" value="PP2C-like_domain"/>
</dbReference>